<dbReference type="PANTHER" id="PTHR34405:SF3">
    <property type="entry name" value="CRISPR-ASSOCIATED ENDORIBONUCLEASE CAS2 3"/>
    <property type="match status" value="1"/>
</dbReference>
<dbReference type="EMBL" id="JBHMAX010000036">
    <property type="protein sequence ID" value="MFB9733452.1"/>
    <property type="molecule type" value="Genomic_DNA"/>
</dbReference>
<evidence type="ECO:0000256" key="2">
    <source>
        <dbReference type="ARBA" id="ARBA00009959"/>
    </source>
</evidence>
<keyword evidence="7 9" id="KW-0460">Magnesium</keyword>
<keyword evidence="11" id="KW-1185">Reference proteome</keyword>
<gene>
    <name evidence="9 10" type="primary">cas2</name>
    <name evidence="10" type="ORF">ACFFN0_15490</name>
</gene>
<evidence type="ECO:0000256" key="3">
    <source>
        <dbReference type="ARBA" id="ARBA00022722"/>
    </source>
</evidence>
<reference evidence="10 11" key="1">
    <citation type="submission" date="2024-09" db="EMBL/GenBank/DDBJ databases">
        <authorList>
            <person name="Sun Q."/>
            <person name="Mori K."/>
        </authorList>
    </citation>
    <scope>NUCLEOTIDE SEQUENCE [LARGE SCALE GENOMIC DNA]</scope>
    <source>
        <strain evidence="10 11">JCM 12763</strain>
    </source>
</reference>
<organism evidence="10 11">
    <name type="scientific">Ornithinimicrobium kibberense</name>
    <dbReference type="NCBI Taxonomy" id="282060"/>
    <lineage>
        <taxon>Bacteria</taxon>
        <taxon>Bacillati</taxon>
        <taxon>Actinomycetota</taxon>
        <taxon>Actinomycetes</taxon>
        <taxon>Micrococcales</taxon>
        <taxon>Ornithinimicrobiaceae</taxon>
        <taxon>Ornithinimicrobium</taxon>
    </lineage>
</organism>
<dbReference type="NCBIfam" id="TIGR01573">
    <property type="entry name" value="cas2"/>
    <property type="match status" value="1"/>
</dbReference>
<keyword evidence="4 9" id="KW-0479">Metal-binding</keyword>
<comment type="function">
    <text evidence="9">CRISPR (clustered regularly interspaced short palindromic repeat), is an adaptive immune system that provides protection against mobile genetic elements (viruses, transposable elements and conjugative plasmids). CRISPR clusters contain sequences complementary to antecedent mobile elements and target invading nucleic acids. CRISPR clusters are transcribed and processed into CRISPR RNA (crRNA). Functions as a ssRNA-specific endoribonuclease. Involved in the integration of spacer DNA into the CRISPR cassette.</text>
</comment>
<dbReference type="HAMAP" id="MF_01471">
    <property type="entry name" value="Cas2"/>
    <property type="match status" value="1"/>
</dbReference>
<evidence type="ECO:0000313" key="10">
    <source>
        <dbReference type="EMBL" id="MFB9733452.1"/>
    </source>
</evidence>
<keyword evidence="3 9" id="KW-0540">Nuclease</keyword>
<dbReference type="CDD" id="cd09725">
    <property type="entry name" value="Cas2_I_II_III"/>
    <property type="match status" value="1"/>
</dbReference>
<evidence type="ECO:0000256" key="5">
    <source>
        <dbReference type="ARBA" id="ARBA00022759"/>
    </source>
</evidence>
<dbReference type="GO" id="GO:0004519">
    <property type="term" value="F:endonuclease activity"/>
    <property type="evidence" value="ECO:0007669"/>
    <property type="project" value="UniProtKB-KW"/>
</dbReference>
<dbReference type="InterPro" id="IPR021127">
    <property type="entry name" value="CRISPR_associated_Cas2"/>
</dbReference>
<dbReference type="InterPro" id="IPR019199">
    <property type="entry name" value="Virulence_VapD/CRISPR_Cas2"/>
</dbReference>
<evidence type="ECO:0000256" key="9">
    <source>
        <dbReference type="HAMAP-Rule" id="MF_01471"/>
    </source>
</evidence>
<evidence type="ECO:0000256" key="1">
    <source>
        <dbReference type="ARBA" id="ARBA00001946"/>
    </source>
</evidence>
<evidence type="ECO:0000256" key="6">
    <source>
        <dbReference type="ARBA" id="ARBA00022801"/>
    </source>
</evidence>
<keyword evidence="8 9" id="KW-0051">Antiviral defense</keyword>
<dbReference type="Proteomes" id="UP001589613">
    <property type="component" value="Unassembled WGS sequence"/>
</dbReference>
<dbReference type="EC" id="3.1.-.-" evidence="9"/>
<dbReference type="SUPFAM" id="SSF143430">
    <property type="entry name" value="TTP0101/SSO1404-like"/>
    <property type="match status" value="1"/>
</dbReference>
<dbReference type="RefSeq" id="WP_141339265.1">
    <property type="nucleotide sequence ID" value="NZ_JBHMAX010000036.1"/>
</dbReference>
<dbReference type="Gene3D" id="3.30.70.240">
    <property type="match status" value="1"/>
</dbReference>
<keyword evidence="5 9" id="KW-0255">Endonuclease</keyword>
<comment type="cofactor">
    <cofactor evidence="1 9">
        <name>Mg(2+)</name>
        <dbReference type="ChEBI" id="CHEBI:18420"/>
    </cofactor>
</comment>
<comment type="caution">
    <text evidence="10">The sequence shown here is derived from an EMBL/GenBank/DDBJ whole genome shotgun (WGS) entry which is preliminary data.</text>
</comment>
<keyword evidence="6 9" id="KW-0378">Hydrolase</keyword>
<accession>A0ABV5V6V3</accession>
<evidence type="ECO:0000256" key="4">
    <source>
        <dbReference type="ARBA" id="ARBA00022723"/>
    </source>
</evidence>
<evidence type="ECO:0000256" key="8">
    <source>
        <dbReference type="ARBA" id="ARBA00023118"/>
    </source>
</evidence>
<sequence length="95" mass="10832">MALRTVVAAYDVRDDSRRARLAALLQSVGDRTQRSVFILTLDEEQLAHVVLRANTILDLEQDSFYLFPQCAVCWDDVRCIGQAEPTSKVLYWCVL</sequence>
<proteinExistence type="inferred from homology"/>
<feature type="binding site" evidence="9">
    <location>
        <position position="11"/>
    </location>
    <ligand>
        <name>Mg(2+)</name>
        <dbReference type="ChEBI" id="CHEBI:18420"/>
        <note>catalytic</note>
    </ligand>
</feature>
<comment type="similarity">
    <text evidence="2 9">Belongs to the CRISPR-associated endoribonuclease Cas2 protein family.</text>
</comment>
<evidence type="ECO:0000256" key="7">
    <source>
        <dbReference type="ARBA" id="ARBA00022842"/>
    </source>
</evidence>
<dbReference type="Pfam" id="PF09827">
    <property type="entry name" value="CRISPR_Cas2"/>
    <property type="match status" value="1"/>
</dbReference>
<evidence type="ECO:0000313" key="11">
    <source>
        <dbReference type="Proteomes" id="UP001589613"/>
    </source>
</evidence>
<comment type="subunit">
    <text evidence="9">Homodimer, forms a heterotetramer with a Cas1 homodimer.</text>
</comment>
<dbReference type="PANTHER" id="PTHR34405">
    <property type="entry name" value="CRISPR-ASSOCIATED ENDORIBONUCLEASE CAS2"/>
    <property type="match status" value="1"/>
</dbReference>
<protein>
    <recommendedName>
        <fullName evidence="9">CRISPR-associated endoribonuclease Cas2</fullName>
        <ecNumber evidence="9">3.1.-.-</ecNumber>
    </recommendedName>
</protein>
<name>A0ABV5V6V3_9MICO</name>